<dbReference type="Proteomes" id="UP000004058">
    <property type="component" value="Segment"/>
</dbReference>
<protein>
    <submittedName>
        <fullName evidence="1">Uncharacterized protein</fullName>
    </submittedName>
</protein>
<keyword evidence="2" id="KW-1185">Reference proteome</keyword>
<dbReference type="EMBL" id="JX569801">
    <property type="protein sequence ID" value="AFR52456.1"/>
    <property type="molecule type" value="Genomic_DNA"/>
</dbReference>
<dbReference type="RefSeq" id="YP_006908206.1">
    <property type="nucleotide sequence ID" value="NC_018861.1"/>
</dbReference>
<evidence type="ECO:0000313" key="1">
    <source>
        <dbReference type="EMBL" id="AFR52456.1"/>
    </source>
</evidence>
<dbReference type="GeneID" id="13829349"/>
<reference evidence="1 2" key="2">
    <citation type="journal article" date="2015" name="Res. Microbiol.">
        <title>Host adaption to the bacteriophage carrier state of Campylobacter jejuni.</title>
        <authorList>
            <person name="Brathwaite K.J."/>
            <person name="Siringan P."/>
            <person name="Connerton P.L."/>
            <person name="Connerton I.F."/>
        </authorList>
    </citation>
    <scope>NUCLEOTIDE SEQUENCE [LARGE SCALE GENOMIC DNA]</scope>
</reference>
<evidence type="ECO:0000313" key="2">
    <source>
        <dbReference type="Proteomes" id="UP000004058"/>
    </source>
</evidence>
<name>J9SIK4_9CAUD</name>
<proteinExistence type="predicted"/>
<sequence length="98" mass="11558">MKNQIFISLLRKGIEQITKGVIMKKIKAKGIALIPDGIKFDKETNEFFEHAYKDFLEGKYILEGESKYPRRYENINQIEISDEERNKFLEKCGIKVEE</sequence>
<accession>J9SIK4</accession>
<reference evidence="2" key="1">
    <citation type="submission" date="2012-08" db="EMBL/GenBank/DDBJ databases">
        <title>Recombination and diversity amongst Campylobacter bacteriophage in chickens.</title>
        <authorList>
            <person name="Connerton I.F."/>
            <person name="Siringan P."/>
            <person name="Cummings N.J."/>
        </authorList>
    </citation>
    <scope>NUCLEOTIDE SEQUENCE [LARGE SCALE GENOMIC DNA]</scope>
</reference>
<organism evidence="1 2">
    <name type="scientific">Campylobacter phage CP30A</name>
    <dbReference type="NCBI Taxonomy" id="1229752"/>
    <lineage>
        <taxon>Viruses</taxon>
        <taxon>Duplodnaviria</taxon>
        <taxon>Heunggongvirae</taxon>
        <taxon>Uroviricota</taxon>
        <taxon>Caudoviricetes</taxon>
        <taxon>Connertonviridae</taxon>
        <taxon>Fletchervirus</taxon>
        <taxon>Fletchervirus CP30A</taxon>
    </lineage>
</organism>
<dbReference type="KEGG" id="vg:13829349"/>